<reference evidence="4" key="1">
    <citation type="journal article" date="2019" name="Int. J. Syst. Evol. Microbiol.">
        <title>The Global Catalogue of Microorganisms (GCM) 10K type strain sequencing project: providing services to taxonomists for standard genome sequencing and annotation.</title>
        <authorList>
            <consortium name="The Broad Institute Genomics Platform"/>
            <consortium name="The Broad Institute Genome Sequencing Center for Infectious Disease"/>
            <person name="Wu L."/>
            <person name="Ma J."/>
        </authorList>
    </citation>
    <scope>NUCLEOTIDE SEQUENCE [LARGE SCALE GENOMIC DNA]</scope>
    <source>
        <strain evidence="4">DFY28</strain>
    </source>
</reference>
<evidence type="ECO:0008006" key="5">
    <source>
        <dbReference type="Google" id="ProtNLM"/>
    </source>
</evidence>
<evidence type="ECO:0000256" key="2">
    <source>
        <dbReference type="SAM" id="SignalP"/>
    </source>
</evidence>
<keyword evidence="2" id="KW-0732">Signal</keyword>
<feature type="region of interest" description="Disordered" evidence="1">
    <location>
        <begin position="32"/>
        <end position="76"/>
    </location>
</feature>
<accession>A0ABW1QYQ1</accession>
<evidence type="ECO:0000256" key="1">
    <source>
        <dbReference type="SAM" id="MobiDB-lite"/>
    </source>
</evidence>
<dbReference type="Proteomes" id="UP001596098">
    <property type="component" value="Unassembled WGS sequence"/>
</dbReference>
<feature type="signal peptide" evidence="2">
    <location>
        <begin position="1"/>
        <end position="36"/>
    </location>
</feature>
<sequence>MTILSRRAAFAAATVSATLLLSGCTLPFGESPGATATERATTTDATDAPDSPTTGTTAGDTGTGAASEPTPVTAPSPLQYVTSDAPACTVVWSPGALLAKDYEWCRDADGAPVAGVRIGSCEVVTHLNQMYAVPGHPIMAALGDINLDTQFAQLLTSCKRHPFAR</sequence>
<keyword evidence="4" id="KW-1185">Reference proteome</keyword>
<evidence type="ECO:0000313" key="3">
    <source>
        <dbReference type="EMBL" id="MFC6153639.1"/>
    </source>
</evidence>
<evidence type="ECO:0000313" key="4">
    <source>
        <dbReference type="Proteomes" id="UP001596098"/>
    </source>
</evidence>
<dbReference type="RefSeq" id="WP_128220064.1">
    <property type="nucleotide sequence ID" value="NZ_CP034929.1"/>
</dbReference>
<proteinExistence type="predicted"/>
<name>A0ABW1QYQ1_9ACTN</name>
<comment type="caution">
    <text evidence="3">The sequence shown here is derived from an EMBL/GenBank/DDBJ whole genome shotgun (WGS) entry which is preliminary data.</text>
</comment>
<feature type="compositionally biased region" description="Low complexity" evidence="1">
    <location>
        <begin position="32"/>
        <end position="66"/>
    </location>
</feature>
<gene>
    <name evidence="3" type="ORF">ACFPWU_08190</name>
</gene>
<dbReference type="PROSITE" id="PS51257">
    <property type="entry name" value="PROKAR_LIPOPROTEIN"/>
    <property type="match status" value="1"/>
</dbReference>
<organism evidence="3 4">
    <name type="scientific">Nocardioides yefusunii</name>
    <dbReference type="NCBI Taxonomy" id="2500546"/>
    <lineage>
        <taxon>Bacteria</taxon>
        <taxon>Bacillati</taxon>
        <taxon>Actinomycetota</taxon>
        <taxon>Actinomycetes</taxon>
        <taxon>Propionibacteriales</taxon>
        <taxon>Nocardioidaceae</taxon>
        <taxon>Nocardioides</taxon>
    </lineage>
</organism>
<protein>
    <recommendedName>
        <fullName evidence="5">DUF3558 domain-containing protein</fullName>
    </recommendedName>
</protein>
<feature type="chain" id="PRO_5046400020" description="DUF3558 domain-containing protein" evidence="2">
    <location>
        <begin position="37"/>
        <end position="165"/>
    </location>
</feature>
<dbReference type="EMBL" id="JBHSQI010000004">
    <property type="protein sequence ID" value="MFC6153639.1"/>
    <property type="molecule type" value="Genomic_DNA"/>
</dbReference>